<evidence type="ECO:0000256" key="7">
    <source>
        <dbReference type="ARBA" id="ARBA00022989"/>
    </source>
</evidence>
<evidence type="ECO:0000256" key="8">
    <source>
        <dbReference type="ARBA" id="ARBA00023065"/>
    </source>
</evidence>
<evidence type="ECO:0000256" key="9">
    <source>
        <dbReference type="ARBA" id="ARBA00023136"/>
    </source>
</evidence>
<protein>
    <recommendedName>
        <fullName evidence="11">ATP synthase subunit a</fullName>
    </recommendedName>
</protein>
<dbReference type="GO" id="GO:0015986">
    <property type="term" value="P:proton motive force-driven ATP synthesis"/>
    <property type="evidence" value="ECO:0007669"/>
    <property type="project" value="InterPro"/>
</dbReference>
<keyword evidence="13" id="KW-0496">Mitochondrion</keyword>
<keyword evidence="5 12" id="KW-0812">Transmembrane</keyword>
<feature type="transmembrane region" description="Helical" evidence="12">
    <location>
        <begin position="134"/>
        <end position="153"/>
    </location>
</feature>
<dbReference type="Pfam" id="PF00119">
    <property type="entry name" value="ATP-synt_A"/>
    <property type="match status" value="1"/>
</dbReference>
<geneLocation type="mitochondrion" evidence="13"/>
<dbReference type="EMBL" id="DQ088274">
    <property type="protein sequence ID" value="AAZ06455.1"/>
    <property type="molecule type" value="Genomic_DNA"/>
</dbReference>
<feature type="transmembrane region" description="Helical" evidence="12">
    <location>
        <begin position="38"/>
        <end position="60"/>
    </location>
</feature>
<evidence type="ECO:0000256" key="12">
    <source>
        <dbReference type="SAM" id="Phobius"/>
    </source>
</evidence>
<sequence>MSLSLSTYFDQFDWSISLGGLVSMGFPFVILQLLGNPLFLSGGFLEASFTWVVMSLAKAFTLLGAGSKSGSAHFLCFLSVVLLTANLSGMLPFVQSASSSGVFSFCGAFLFWGVGALSSLQFSSKFFSSLWVKGAPLMVNVVVVLSELMSWLVRPSVMGVRLLVNVVCGHILLAMVGELVGSLFFSGSWHFALLGLLGGCFIGCLEWAVMVVQALIFVGMVVWSWSDSPMRTSQNWWSAVYCWLRFKGK</sequence>
<evidence type="ECO:0000256" key="6">
    <source>
        <dbReference type="ARBA" id="ARBA00022781"/>
    </source>
</evidence>
<dbReference type="GO" id="GO:0015078">
    <property type="term" value="F:proton transmembrane transporter activity"/>
    <property type="evidence" value="ECO:0007669"/>
    <property type="project" value="InterPro"/>
</dbReference>
<evidence type="ECO:0000256" key="2">
    <source>
        <dbReference type="ARBA" id="ARBA00006810"/>
    </source>
</evidence>
<evidence type="ECO:0000256" key="11">
    <source>
        <dbReference type="RuleBase" id="RU004450"/>
    </source>
</evidence>
<name>Q4FE10_PLAMG</name>
<keyword evidence="7 12" id="KW-1133">Transmembrane helix</keyword>
<dbReference type="Gene3D" id="1.20.120.220">
    <property type="entry name" value="ATP synthase, F0 complex, subunit A"/>
    <property type="match status" value="1"/>
</dbReference>
<dbReference type="PRINTS" id="PR00123">
    <property type="entry name" value="ATPASEA"/>
</dbReference>
<accession>Q4FE10</accession>
<gene>
    <name evidence="13" type="primary">ATP6</name>
</gene>
<reference evidence="13" key="2">
    <citation type="submission" date="2005-06" db="EMBL/GenBank/DDBJ databases">
        <title>Sequence Analysis and Gene Organization of the Novel Mitochondrial Genome for the Bivalve, Placopecten magellanicus: An Exploration into the Mechanisms Resulting in an Uncharacteristically Large Mitochondrial Genome.</title>
        <authorList>
            <person name="Smith D.R."/>
            <person name="Snyder M."/>
        </authorList>
    </citation>
    <scope>NUCLEOTIDE SEQUENCE</scope>
</reference>
<keyword evidence="8" id="KW-0406">Ion transport</keyword>
<reference evidence="13" key="1">
    <citation type="journal article" date="1990" name="Mol. Biol. Evol.">
        <title>Molecular characterization of a repeat element causing large-scale size variation in the mitochondrial DNA of the sea scallop Placopecten magellanicus.</title>
        <authorList>
            <person name="La Roche J."/>
            <person name="Snyder M."/>
            <person name="Cook D.I."/>
            <person name="Fuller K."/>
            <person name="Zouros E."/>
        </authorList>
    </citation>
    <scope>NUCLEOTIDE SEQUENCE</scope>
</reference>
<proteinExistence type="inferred from homology"/>
<evidence type="ECO:0000256" key="10">
    <source>
        <dbReference type="ARBA" id="ARBA00023310"/>
    </source>
</evidence>
<dbReference type="GO" id="GO:0005743">
    <property type="term" value="C:mitochondrial inner membrane"/>
    <property type="evidence" value="ECO:0007669"/>
    <property type="project" value="UniProtKB-SubCell"/>
</dbReference>
<dbReference type="CDD" id="cd00310">
    <property type="entry name" value="ATP-synt_Fo_a_6"/>
    <property type="match status" value="1"/>
</dbReference>
<feature type="transmembrane region" description="Helical" evidence="12">
    <location>
        <begin position="72"/>
        <end position="94"/>
    </location>
</feature>
<comment type="subcellular location">
    <subcellularLocation>
        <location evidence="1">Membrane</location>
        <topology evidence="1">Multi-pass membrane protein</topology>
    </subcellularLocation>
    <subcellularLocation>
        <location evidence="11">Mitochondrion inner membrane</location>
        <topology evidence="11">Multi-pass membrane protein</topology>
    </subcellularLocation>
</comment>
<evidence type="ECO:0000256" key="1">
    <source>
        <dbReference type="ARBA" id="ARBA00004141"/>
    </source>
</evidence>
<feature type="transmembrane region" description="Helical" evidence="12">
    <location>
        <begin position="12"/>
        <end position="31"/>
    </location>
</feature>
<dbReference type="GeneID" id="3562067"/>
<keyword evidence="6" id="KW-0375">Hydrogen ion transport</keyword>
<feature type="transmembrane region" description="Helical" evidence="12">
    <location>
        <begin position="191"/>
        <end position="223"/>
    </location>
</feature>
<keyword evidence="3" id="KW-0813">Transport</keyword>
<dbReference type="InterPro" id="IPR000568">
    <property type="entry name" value="ATP_synth_F0_asu"/>
</dbReference>
<keyword evidence="9 12" id="KW-0472">Membrane</keyword>
<feature type="transmembrane region" description="Helical" evidence="12">
    <location>
        <begin position="162"/>
        <end position="185"/>
    </location>
</feature>
<dbReference type="SUPFAM" id="SSF81336">
    <property type="entry name" value="F1F0 ATP synthase subunit A"/>
    <property type="match status" value="1"/>
</dbReference>
<keyword evidence="10" id="KW-0066">ATP synthesis</keyword>
<evidence type="ECO:0000256" key="4">
    <source>
        <dbReference type="ARBA" id="ARBA00022547"/>
    </source>
</evidence>
<feature type="transmembrane region" description="Helical" evidence="12">
    <location>
        <begin position="101"/>
        <end position="122"/>
    </location>
</feature>
<comment type="similarity">
    <text evidence="2">Belongs to the ATPase A chain family.</text>
</comment>
<organism evidence="13">
    <name type="scientific">Placopecten magellanicus</name>
    <name type="common">Sea scallop</name>
    <dbReference type="NCBI Taxonomy" id="6577"/>
    <lineage>
        <taxon>Eukaryota</taxon>
        <taxon>Metazoa</taxon>
        <taxon>Spiralia</taxon>
        <taxon>Lophotrochozoa</taxon>
        <taxon>Mollusca</taxon>
        <taxon>Bivalvia</taxon>
        <taxon>Autobranchia</taxon>
        <taxon>Pteriomorphia</taxon>
        <taxon>Pectinida</taxon>
        <taxon>Pectinoidea</taxon>
        <taxon>Pectinidae</taxon>
        <taxon>Placopecten</taxon>
    </lineage>
</organism>
<dbReference type="RefSeq" id="YP_272042.1">
    <property type="nucleotide sequence ID" value="NC_007234.1"/>
</dbReference>
<dbReference type="GO" id="GO:0045259">
    <property type="term" value="C:proton-transporting ATP synthase complex"/>
    <property type="evidence" value="ECO:0007669"/>
    <property type="project" value="UniProtKB-KW"/>
</dbReference>
<dbReference type="CTD" id="4508"/>
<dbReference type="InterPro" id="IPR035908">
    <property type="entry name" value="F0_ATP_A_sf"/>
</dbReference>
<evidence type="ECO:0000313" key="13">
    <source>
        <dbReference type="EMBL" id="AAZ06455.1"/>
    </source>
</evidence>
<evidence type="ECO:0000256" key="5">
    <source>
        <dbReference type="ARBA" id="ARBA00022692"/>
    </source>
</evidence>
<evidence type="ECO:0000256" key="3">
    <source>
        <dbReference type="ARBA" id="ARBA00022448"/>
    </source>
</evidence>
<keyword evidence="4" id="KW-0138">CF(0)</keyword>
<dbReference type="AlphaFoldDB" id="Q4FE10"/>